<dbReference type="Proteomes" id="UP000886523">
    <property type="component" value="Unassembled WGS sequence"/>
</dbReference>
<name>A0A9P6AYP2_9AGAM</name>
<sequence>MTLDASRIIVANCTSLLDAIFTDGFGDPLYATQTQGSITELLRLDVATGFLYAIATISWPSEHNKQTRVTALDLTADRKMRNVRSGIREIIPEPHTALWDHTMLGFRTHIYEHTSPHHCGEKGKPPRAAIICRKRGVLSRRRETSFYAQLFPDGQLQDDVDTMVAAVLLLMDRKLGRRGGTVASSGREGEDHDMTS</sequence>
<evidence type="ECO:0000313" key="2">
    <source>
        <dbReference type="Proteomes" id="UP000886523"/>
    </source>
</evidence>
<accession>A0A9P6AYP2</accession>
<protein>
    <submittedName>
        <fullName evidence="1">Uncharacterized protein</fullName>
    </submittedName>
</protein>
<organism evidence="1 2">
    <name type="scientific">Hydnum rufescens UP504</name>
    <dbReference type="NCBI Taxonomy" id="1448309"/>
    <lineage>
        <taxon>Eukaryota</taxon>
        <taxon>Fungi</taxon>
        <taxon>Dikarya</taxon>
        <taxon>Basidiomycota</taxon>
        <taxon>Agaricomycotina</taxon>
        <taxon>Agaricomycetes</taxon>
        <taxon>Cantharellales</taxon>
        <taxon>Hydnaceae</taxon>
        <taxon>Hydnum</taxon>
    </lineage>
</organism>
<comment type="caution">
    <text evidence="1">The sequence shown here is derived from an EMBL/GenBank/DDBJ whole genome shotgun (WGS) entry which is preliminary data.</text>
</comment>
<proteinExistence type="predicted"/>
<dbReference type="OrthoDB" id="3307104at2759"/>
<dbReference type="EMBL" id="MU128962">
    <property type="protein sequence ID" value="KAF9514295.1"/>
    <property type="molecule type" value="Genomic_DNA"/>
</dbReference>
<gene>
    <name evidence="1" type="ORF">BS47DRAFT_1343238</name>
</gene>
<dbReference type="AlphaFoldDB" id="A0A9P6AYP2"/>
<evidence type="ECO:0000313" key="1">
    <source>
        <dbReference type="EMBL" id="KAF9514295.1"/>
    </source>
</evidence>
<keyword evidence="2" id="KW-1185">Reference proteome</keyword>
<reference evidence="1" key="1">
    <citation type="journal article" date="2020" name="Nat. Commun.">
        <title>Large-scale genome sequencing of mycorrhizal fungi provides insights into the early evolution of symbiotic traits.</title>
        <authorList>
            <person name="Miyauchi S."/>
            <person name="Kiss E."/>
            <person name="Kuo A."/>
            <person name="Drula E."/>
            <person name="Kohler A."/>
            <person name="Sanchez-Garcia M."/>
            <person name="Morin E."/>
            <person name="Andreopoulos B."/>
            <person name="Barry K.W."/>
            <person name="Bonito G."/>
            <person name="Buee M."/>
            <person name="Carver A."/>
            <person name="Chen C."/>
            <person name="Cichocki N."/>
            <person name="Clum A."/>
            <person name="Culley D."/>
            <person name="Crous P.W."/>
            <person name="Fauchery L."/>
            <person name="Girlanda M."/>
            <person name="Hayes R.D."/>
            <person name="Keri Z."/>
            <person name="LaButti K."/>
            <person name="Lipzen A."/>
            <person name="Lombard V."/>
            <person name="Magnuson J."/>
            <person name="Maillard F."/>
            <person name="Murat C."/>
            <person name="Nolan M."/>
            <person name="Ohm R.A."/>
            <person name="Pangilinan J."/>
            <person name="Pereira M.F."/>
            <person name="Perotto S."/>
            <person name="Peter M."/>
            <person name="Pfister S."/>
            <person name="Riley R."/>
            <person name="Sitrit Y."/>
            <person name="Stielow J.B."/>
            <person name="Szollosi G."/>
            <person name="Zifcakova L."/>
            <person name="Stursova M."/>
            <person name="Spatafora J.W."/>
            <person name="Tedersoo L."/>
            <person name="Vaario L.M."/>
            <person name="Yamada A."/>
            <person name="Yan M."/>
            <person name="Wang P."/>
            <person name="Xu J."/>
            <person name="Bruns T."/>
            <person name="Baldrian P."/>
            <person name="Vilgalys R."/>
            <person name="Dunand C."/>
            <person name="Henrissat B."/>
            <person name="Grigoriev I.V."/>
            <person name="Hibbett D."/>
            <person name="Nagy L.G."/>
            <person name="Martin F.M."/>
        </authorList>
    </citation>
    <scope>NUCLEOTIDE SEQUENCE</scope>
    <source>
        <strain evidence="1">UP504</strain>
    </source>
</reference>